<sequence>MSASNFTKFPELPTEIRLEIWSLCLPGCRVVEVDIPRWDRYFSRTVPAAGRLEPTTLQSNRFPVISRVCRESREVVYKRARFEGGGKRGAGLVRLSHPGCPLGWLPRYRNDGLWMRRGIDMVHLNWHPFYEPCHQQVVEHDLLKAFQWFAQKAQDCPWPIGLSIT</sequence>
<dbReference type="Pfam" id="PF20150">
    <property type="entry name" value="2EXR"/>
    <property type="match status" value="1"/>
</dbReference>
<evidence type="ECO:0000259" key="1">
    <source>
        <dbReference type="Pfam" id="PF20150"/>
    </source>
</evidence>
<dbReference type="PANTHER" id="PTHR35910:SF1">
    <property type="entry name" value="2EXR DOMAIN-CONTAINING PROTEIN"/>
    <property type="match status" value="1"/>
</dbReference>
<dbReference type="PANTHER" id="PTHR35910">
    <property type="entry name" value="2EXR DOMAIN-CONTAINING PROTEIN"/>
    <property type="match status" value="1"/>
</dbReference>
<keyword evidence="3" id="KW-1185">Reference proteome</keyword>
<organism evidence="2 3">
    <name type="scientific">Apiospora saccharicola</name>
    <dbReference type="NCBI Taxonomy" id="335842"/>
    <lineage>
        <taxon>Eukaryota</taxon>
        <taxon>Fungi</taxon>
        <taxon>Dikarya</taxon>
        <taxon>Ascomycota</taxon>
        <taxon>Pezizomycotina</taxon>
        <taxon>Sordariomycetes</taxon>
        <taxon>Xylariomycetidae</taxon>
        <taxon>Amphisphaeriales</taxon>
        <taxon>Apiosporaceae</taxon>
        <taxon>Apiospora</taxon>
    </lineage>
</organism>
<gene>
    <name evidence="2" type="ORF">PG996_014410</name>
</gene>
<dbReference type="EMBL" id="JAQQWM010000009">
    <property type="protein sequence ID" value="KAK8046346.1"/>
    <property type="molecule type" value="Genomic_DNA"/>
</dbReference>
<proteinExistence type="predicted"/>
<reference evidence="2 3" key="1">
    <citation type="submission" date="2023-01" db="EMBL/GenBank/DDBJ databases">
        <title>Analysis of 21 Apiospora genomes using comparative genomics revels a genus with tremendous synthesis potential of carbohydrate active enzymes and secondary metabolites.</title>
        <authorList>
            <person name="Sorensen T."/>
        </authorList>
    </citation>
    <scope>NUCLEOTIDE SEQUENCE [LARGE SCALE GENOMIC DNA]</scope>
    <source>
        <strain evidence="2 3">CBS 83171</strain>
    </source>
</reference>
<comment type="caution">
    <text evidence="2">The sequence shown here is derived from an EMBL/GenBank/DDBJ whole genome shotgun (WGS) entry which is preliminary data.</text>
</comment>
<name>A0ABR1TI85_9PEZI</name>
<dbReference type="InterPro" id="IPR045518">
    <property type="entry name" value="2EXR"/>
</dbReference>
<feature type="domain" description="2EXR" evidence="1">
    <location>
        <begin position="6"/>
        <end position="83"/>
    </location>
</feature>
<protein>
    <recommendedName>
        <fullName evidence="1">2EXR domain-containing protein</fullName>
    </recommendedName>
</protein>
<dbReference type="Proteomes" id="UP001446871">
    <property type="component" value="Unassembled WGS sequence"/>
</dbReference>
<evidence type="ECO:0000313" key="2">
    <source>
        <dbReference type="EMBL" id="KAK8046346.1"/>
    </source>
</evidence>
<evidence type="ECO:0000313" key="3">
    <source>
        <dbReference type="Proteomes" id="UP001446871"/>
    </source>
</evidence>
<accession>A0ABR1TI85</accession>